<dbReference type="InterPro" id="IPR006121">
    <property type="entry name" value="HMA_dom"/>
</dbReference>
<feature type="domain" description="HMA" evidence="2">
    <location>
        <begin position="207"/>
        <end position="273"/>
    </location>
</feature>
<evidence type="ECO:0000259" key="2">
    <source>
        <dbReference type="PROSITE" id="PS50846"/>
    </source>
</evidence>
<evidence type="ECO:0000313" key="3">
    <source>
        <dbReference type="EMBL" id="KAJ7977066.1"/>
    </source>
</evidence>
<feature type="compositionally biased region" description="Basic and acidic residues" evidence="1">
    <location>
        <begin position="40"/>
        <end position="53"/>
    </location>
</feature>
<accession>A0AAD7Q8Y6</accession>
<evidence type="ECO:0000313" key="4">
    <source>
        <dbReference type="Proteomes" id="UP001163823"/>
    </source>
</evidence>
<reference evidence="3" key="1">
    <citation type="journal article" date="2023" name="Science">
        <title>Elucidation of the pathway for biosynthesis of saponin adjuvants from the soapbark tree.</title>
        <authorList>
            <person name="Reed J."/>
            <person name="Orme A."/>
            <person name="El-Demerdash A."/>
            <person name="Owen C."/>
            <person name="Martin L.B.B."/>
            <person name="Misra R.C."/>
            <person name="Kikuchi S."/>
            <person name="Rejzek M."/>
            <person name="Martin A.C."/>
            <person name="Harkess A."/>
            <person name="Leebens-Mack J."/>
            <person name="Louveau T."/>
            <person name="Stephenson M.J."/>
            <person name="Osbourn A."/>
        </authorList>
    </citation>
    <scope>NUCLEOTIDE SEQUENCE</scope>
    <source>
        <strain evidence="3">S10</strain>
    </source>
</reference>
<sequence length="295" mass="31604">MKGIDIFCASQASTAICLSMDQIIPSSSSSSNTIQLGGRAIDRHNPIIRDSRRITTPCSSQPPINPKPYNHQQKTKKSSSSSKPRDHKIKKSSTKVPIDDQKKKSTTSAAAKPTEHVINNYSTKPIDSILRKSWVKPPSNLVTPPGSSRYLLSDTAILDGLSEYDPVFALVDPANDKKALHQDEASSSTSSASKESNPSCSSQPKTDQIVVLRVSLHCKGCAGKVKKHLSRMQGVTSFDIDFAAKKVTVVGDVTPLSVLASVSKVKNAQFWPVSTTAASVDSAAGKTGKKEIKSS</sequence>
<dbReference type="Proteomes" id="UP001163823">
    <property type="component" value="Chromosome 3"/>
</dbReference>
<dbReference type="PROSITE" id="PS50846">
    <property type="entry name" value="HMA_2"/>
    <property type="match status" value="1"/>
</dbReference>
<dbReference type="CDD" id="cd00371">
    <property type="entry name" value="HMA"/>
    <property type="match status" value="1"/>
</dbReference>
<feature type="region of interest" description="Disordered" evidence="1">
    <location>
        <begin position="26"/>
        <end position="116"/>
    </location>
</feature>
<dbReference type="InterPro" id="IPR044526">
    <property type="entry name" value="NAKR1-3"/>
</dbReference>
<dbReference type="Gene3D" id="3.30.70.100">
    <property type="match status" value="1"/>
</dbReference>
<organism evidence="3 4">
    <name type="scientific">Quillaja saponaria</name>
    <name type="common">Soap bark tree</name>
    <dbReference type="NCBI Taxonomy" id="32244"/>
    <lineage>
        <taxon>Eukaryota</taxon>
        <taxon>Viridiplantae</taxon>
        <taxon>Streptophyta</taxon>
        <taxon>Embryophyta</taxon>
        <taxon>Tracheophyta</taxon>
        <taxon>Spermatophyta</taxon>
        <taxon>Magnoliopsida</taxon>
        <taxon>eudicotyledons</taxon>
        <taxon>Gunneridae</taxon>
        <taxon>Pentapetalae</taxon>
        <taxon>rosids</taxon>
        <taxon>fabids</taxon>
        <taxon>Fabales</taxon>
        <taxon>Quillajaceae</taxon>
        <taxon>Quillaja</taxon>
    </lineage>
</organism>
<feature type="region of interest" description="Disordered" evidence="1">
    <location>
        <begin position="179"/>
        <end position="204"/>
    </location>
</feature>
<dbReference type="Pfam" id="PF00403">
    <property type="entry name" value="HMA"/>
    <property type="match status" value="1"/>
</dbReference>
<keyword evidence="4" id="KW-1185">Reference proteome</keyword>
<dbReference type="AlphaFoldDB" id="A0AAD7Q8Y6"/>
<dbReference type="InterPro" id="IPR036163">
    <property type="entry name" value="HMA_dom_sf"/>
</dbReference>
<comment type="caution">
    <text evidence="3">The sequence shown here is derived from an EMBL/GenBank/DDBJ whole genome shotgun (WGS) entry which is preliminary data.</text>
</comment>
<evidence type="ECO:0000256" key="1">
    <source>
        <dbReference type="SAM" id="MobiDB-lite"/>
    </source>
</evidence>
<dbReference type="SUPFAM" id="SSF55008">
    <property type="entry name" value="HMA, heavy metal-associated domain"/>
    <property type="match status" value="1"/>
</dbReference>
<proteinExistence type="predicted"/>
<dbReference type="PANTHER" id="PTHR46119:SF15">
    <property type="entry name" value="PROTEIN SODIUM POTASSIUM ROOT DEFECTIVE 2"/>
    <property type="match status" value="1"/>
</dbReference>
<dbReference type="EMBL" id="JARAOO010000003">
    <property type="protein sequence ID" value="KAJ7977066.1"/>
    <property type="molecule type" value="Genomic_DNA"/>
</dbReference>
<protein>
    <submittedName>
        <fullName evidence="3">Protein SODIUM POTASSIUM ROOT DEFECTIVE 2</fullName>
    </submittedName>
</protein>
<feature type="compositionally biased region" description="Low complexity" evidence="1">
    <location>
        <begin position="186"/>
        <end position="199"/>
    </location>
</feature>
<name>A0AAD7Q8Y6_QUISA</name>
<dbReference type="KEGG" id="qsa:O6P43_006756"/>
<dbReference type="PANTHER" id="PTHR46119">
    <property type="entry name" value="OS08G0405700 PROTEIN"/>
    <property type="match status" value="1"/>
</dbReference>
<dbReference type="GO" id="GO:0046872">
    <property type="term" value="F:metal ion binding"/>
    <property type="evidence" value="ECO:0007669"/>
    <property type="project" value="InterPro"/>
</dbReference>
<gene>
    <name evidence="3" type="ORF">O6P43_006756</name>
</gene>